<dbReference type="GO" id="GO:0015937">
    <property type="term" value="P:coenzyme A biosynthetic process"/>
    <property type="evidence" value="ECO:0007669"/>
    <property type="project" value="UniProtKB-UniRule"/>
</dbReference>
<keyword evidence="4 5" id="KW-0173">Coenzyme A biosynthesis</keyword>
<dbReference type="Proteomes" id="UP000277294">
    <property type="component" value="Unassembled WGS sequence"/>
</dbReference>
<dbReference type="EMBL" id="UWPJ01000017">
    <property type="protein sequence ID" value="VCU70038.1"/>
    <property type="molecule type" value="Genomic_DNA"/>
</dbReference>
<reference evidence="7 8" key="1">
    <citation type="submission" date="2018-10" db="EMBL/GenBank/DDBJ databases">
        <authorList>
            <person name="Criscuolo A."/>
        </authorList>
    </citation>
    <scope>NUCLEOTIDE SEQUENCE [LARGE SCALE GENOMIC DNA]</scope>
    <source>
        <strain evidence="7">DnA1</strain>
    </source>
</reference>
<dbReference type="GO" id="GO:0005524">
    <property type="term" value="F:ATP binding"/>
    <property type="evidence" value="ECO:0007669"/>
    <property type="project" value="UniProtKB-UniRule"/>
</dbReference>
<dbReference type="UniPathway" id="UPA00241">
    <property type="reaction ID" value="UER00356"/>
</dbReference>
<comment type="catalytic activity">
    <reaction evidence="5">
        <text>3'-dephospho-CoA + ATP = ADP + CoA + H(+)</text>
        <dbReference type="Rhea" id="RHEA:18245"/>
        <dbReference type="ChEBI" id="CHEBI:15378"/>
        <dbReference type="ChEBI" id="CHEBI:30616"/>
        <dbReference type="ChEBI" id="CHEBI:57287"/>
        <dbReference type="ChEBI" id="CHEBI:57328"/>
        <dbReference type="ChEBI" id="CHEBI:456216"/>
        <dbReference type="EC" id="2.7.1.24"/>
    </reaction>
</comment>
<dbReference type="AlphaFoldDB" id="A0A3P4B322"/>
<dbReference type="PANTHER" id="PTHR10695:SF46">
    <property type="entry name" value="BIFUNCTIONAL COENZYME A SYNTHASE-RELATED"/>
    <property type="match status" value="1"/>
</dbReference>
<keyword evidence="2 5" id="KW-0547">Nucleotide-binding</keyword>
<keyword evidence="3 5" id="KW-0067">ATP-binding</keyword>
<gene>
    <name evidence="5 7" type="primary">coaE</name>
    <name evidence="7" type="ORF">PIGHUM_02105</name>
</gene>
<organism evidence="7 8">
    <name type="scientific">Pigmentiphaga humi</name>
    <dbReference type="NCBI Taxonomy" id="2478468"/>
    <lineage>
        <taxon>Bacteria</taxon>
        <taxon>Pseudomonadati</taxon>
        <taxon>Pseudomonadota</taxon>
        <taxon>Betaproteobacteria</taxon>
        <taxon>Burkholderiales</taxon>
        <taxon>Alcaligenaceae</taxon>
        <taxon>Pigmentiphaga</taxon>
    </lineage>
</organism>
<dbReference type="SUPFAM" id="SSF52540">
    <property type="entry name" value="P-loop containing nucleoside triphosphate hydrolases"/>
    <property type="match status" value="1"/>
</dbReference>
<keyword evidence="8" id="KW-1185">Reference proteome</keyword>
<name>A0A3P4B322_9BURK</name>
<dbReference type="EC" id="2.7.1.24" evidence="5 6"/>
<dbReference type="PROSITE" id="PS51219">
    <property type="entry name" value="DPCK"/>
    <property type="match status" value="1"/>
</dbReference>
<evidence type="ECO:0000256" key="6">
    <source>
        <dbReference type="NCBIfam" id="TIGR00152"/>
    </source>
</evidence>
<dbReference type="HAMAP" id="MF_00376">
    <property type="entry name" value="Dephospho_CoA_kinase"/>
    <property type="match status" value="1"/>
</dbReference>
<dbReference type="OrthoDB" id="9812943at2"/>
<evidence type="ECO:0000313" key="7">
    <source>
        <dbReference type="EMBL" id="VCU70038.1"/>
    </source>
</evidence>
<dbReference type="GO" id="GO:0005737">
    <property type="term" value="C:cytoplasm"/>
    <property type="evidence" value="ECO:0007669"/>
    <property type="project" value="UniProtKB-SubCell"/>
</dbReference>
<comment type="pathway">
    <text evidence="5">Cofactor biosynthesis; coenzyme A biosynthesis; CoA from (R)-pantothenate: step 5/5.</text>
</comment>
<comment type="subcellular location">
    <subcellularLocation>
        <location evidence="5">Cytoplasm</location>
    </subcellularLocation>
</comment>
<dbReference type="NCBIfam" id="TIGR00152">
    <property type="entry name" value="dephospho-CoA kinase"/>
    <property type="match status" value="1"/>
</dbReference>
<comment type="similarity">
    <text evidence="1 5">Belongs to the CoaE family.</text>
</comment>
<dbReference type="Gene3D" id="3.40.50.300">
    <property type="entry name" value="P-loop containing nucleotide triphosphate hydrolases"/>
    <property type="match status" value="1"/>
</dbReference>
<evidence type="ECO:0000256" key="5">
    <source>
        <dbReference type="HAMAP-Rule" id="MF_00376"/>
    </source>
</evidence>
<dbReference type="Pfam" id="PF01121">
    <property type="entry name" value="CoaE"/>
    <property type="match status" value="1"/>
</dbReference>
<proteinExistence type="inferred from homology"/>
<dbReference type="CDD" id="cd02022">
    <property type="entry name" value="DPCK"/>
    <property type="match status" value="1"/>
</dbReference>
<accession>A0A3P4B322</accession>
<keyword evidence="5 7" id="KW-0808">Transferase</keyword>
<sequence>MVNIEYTPGRPLRIGLTGGIGSGKSAVADLLAAQGAAVIDSDAIAHALTAPGGLAIEPLRQAFGPEMIGPDGAMDRARMRELVFADQAAKARLEALIHPLIGQEVEREANRRAGCYQVFVVPLLVESGRWADRVDRVCVVDCDEATQAARVQRRSGLTADMVARIMRAQATRAQRLAVADDVILNDGETSLQQLTSRTLFRHGEWLALIRDAESEPTGQGGV</sequence>
<feature type="binding site" evidence="5">
    <location>
        <begin position="21"/>
        <end position="26"/>
    </location>
    <ligand>
        <name>ATP</name>
        <dbReference type="ChEBI" id="CHEBI:30616"/>
    </ligand>
</feature>
<keyword evidence="5 7" id="KW-0418">Kinase</keyword>
<dbReference type="InterPro" id="IPR027417">
    <property type="entry name" value="P-loop_NTPase"/>
</dbReference>
<evidence type="ECO:0000256" key="3">
    <source>
        <dbReference type="ARBA" id="ARBA00022840"/>
    </source>
</evidence>
<comment type="function">
    <text evidence="5">Catalyzes the phosphorylation of the 3'-hydroxyl group of dephosphocoenzyme A to form coenzyme A.</text>
</comment>
<dbReference type="InterPro" id="IPR001977">
    <property type="entry name" value="Depp_CoAkinase"/>
</dbReference>
<protein>
    <recommendedName>
        <fullName evidence="5 6">Dephospho-CoA kinase</fullName>
        <ecNumber evidence="5 6">2.7.1.24</ecNumber>
    </recommendedName>
    <alternativeName>
        <fullName evidence="5">Dephosphocoenzyme A kinase</fullName>
    </alternativeName>
</protein>
<evidence type="ECO:0000256" key="4">
    <source>
        <dbReference type="ARBA" id="ARBA00022993"/>
    </source>
</evidence>
<keyword evidence="5" id="KW-0963">Cytoplasm</keyword>
<evidence type="ECO:0000313" key="8">
    <source>
        <dbReference type="Proteomes" id="UP000277294"/>
    </source>
</evidence>
<evidence type="ECO:0000256" key="1">
    <source>
        <dbReference type="ARBA" id="ARBA00009018"/>
    </source>
</evidence>
<dbReference type="GO" id="GO:0004140">
    <property type="term" value="F:dephospho-CoA kinase activity"/>
    <property type="evidence" value="ECO:0007669"/>
    <property type="project" value="UniProtKB-UniRule"/>
</dbReference>
<dbReference type="RefSeq" id="WP_124079557.1">
    <property type="nucleotide sequence ID" value="NZ_UWPJ01000017.1"/>
</dbReference>
<dbReference type="PANTHER" id="PTHR10695">
    <property type="entry name" value="DEPHOSPHO-COA KINASE-RELATED"/>
    <property type="match status" value="1"/>
</dbReference>
<evidence type="ECO:0000256" key="2">
    <source>
        <dbReference type="ARBA" id="ARBA00022741"/>
    </source>
</evidence>